<gene>
    <name evidence="1" type="ORF">AXF42_Ash005220</name>
</gene>
<evidence type="ECO:0000313" key="1">
    <source>
        <dbReference type="EMBL" id="PKA63325.1"/>
    </source>
</evidence>
<reference evidence="1 2" key="1">
    <citation type="journal article" date="2017" name="Nature">
        <title>The Apostasia genome and the evolution of orchids.</title>
        <authorList>
            <person name="Zhang G.Q."/>
            <person name="Liu K.W."/>
            <person name="Li Z."/>
            <person name="Lohaus R."/>
            <person name="Hsiao Y.Y."/>
            <person name="Niu S.C."/>
            <person name="Wang J.Y."/>
            <person name="Lin Y.C."/>
            <person name="Xu Q."/>
            <person name="Chen L.J."/>
            <person name="Yoshida K."/>
            <person name="Fujiwara S."/>
            <person name="Wang Z.W."/>
            <person name="Zhang Y.Q."/>
            <person name="Mitsuda N."/>
            <person name="Wang M."/>
            <person name="Liu G.H."/>
            <person name="Pecoraro L."/>
            <person name="Huang H.X."/>
            <person name="Xiao X.J."/>
            <person name="Lin M."/>
            <person name="Wu X.Y."/>
            <person name="Wu W.L."/>
            <person name="Chen Y.Y."/>
            <person name="Chang S.B."/>
            <person name="Sakamoto S."/>
            <person name="Ohme-Takagi M."/>
            <person name="Yagi M."/>
            <person name="Zeng S.J."/>
            <person name="Shen C.Y."/>
            <person name="Yeh C.M."/>
            <person name="Luo Y.B."/>
            <person name="Tsai W.C."/>
            <person name="Van de Peer Y."/>
            <person name="Liu Z.J."/>
        </authorList>
    </citation>
    <scope>NUCLEOTIDE SEQUENCE [LARGE SCALE GENOMIC DNA]</scope>
    <source>
        <strain evidence="2">cv. Shenzhen</strain>
        <tissue evidence="1">Stem</tissue>
    </source>
</reference>
<proteinExistence type="predicted"/>
<name>A0A2I0B6B0_9ASPA</name>
<evidence type="ECO:0000313" key="2">
    <source>
        <dbReference type="Proteomes" id="UP000236161"/>
    </source>
</evidence>
<keyword evidence="2" id="KW-1185">Reference proteome</keyword>
<organism evidence="1 2">
    <name type="scientific">Apostasia shenzhenica</name>
    <dbReference type="NCBI Taxonomy" id="1088818"/>
    <lineage>
        <taxon>Eukaryota</taxon>
        <taxon>Viridiplantae</taxon>
        <taxon>Streptophyta</taxon>
        <taxon>Embryophyta</taxon>
        <taxon>Tracheophyta</taxon>
        <taxon>Spermatophyta</taxon>
        <taxon>Magnoliopsida</taxon>
        <taxon>Liliopsida</taxon>
        <taxon>Asparagales</taxon>
        <taxon>Orchidaceae</taxon>
        <taxon>Apostasioideae</taxon>
        <taxon>Apostasia</taxon>
    </lineage>
</organism>
<dbReference type="AlphaFoldDB" id="A0A2I0B6B0"/>
<dbReference type="EMBL" id="KZ451908">
    <property type="protein sequence ID" value="PKA63325.1"/>
    <property type="molecule type" value="Genomic_DNA"/>
</dbReference>
<sequence length="73" mass="8468">MGRGEIEWAKLANQFYKNTSYQESLLMEHEVLNKTRGFRGNPNLMVIPLLSTSDRIVLLRGLYVCTGHRWNTV</sequence>
<protein>
    <submittedName>
        <fullName evidence="1">Uncharacterized protein</fullName>
    </submittedName>
</protein>
<accession>A0A2I0B6B0</accession>
<dbReference type="Proteomes" id="UP000236161">
    <property type="component" value="Unassembled WGS sequence"/>
</dbReference>